<keyword evidence="1" id="KW-0732">Signal</keyword>
<dbReference type="RefSeq" id="WP_025164665.1">
    <property type="nucleotide sequence ID" value="NZ_AWSQ01000001.1"/>
</dbReference>
<sequence length="81" mass="8738">MRRLAVFLTTALLSTSLWAMHCPADMAKIDAMLSSHPPSDAAVLAQVQKLRAEGEELHKSGNHSKSVEVLGKALQLLEASE</sequence>
<name>A0A0A1YPF0_9PSED</name>
<dbReference type="Proteomes" id="UP000030063">
    <property type="component" value="Unassembled WGS sequence"/>
</dbReference>
<dbReference type="AlphaFoldDB" id="A0A0A1YPF0"/>
<feature type="signal peptide" evidence="1">
    <location>
        <begin position="1"/>
        <end position="19"/>
    </location>
</feature>
<evidence type="ECO:0008006" key="4">
    <source>
        <dbReference type="Google" id="ProtNLM"/>
    </source>
</evidence>
<evidence type="ECO:0000313" key="3">
    <source>
        <dbReference type="Proteomes" id="UP000030063"/>
    </source>
</evidence>
<dbReference type="EMBL" id="AWSQ01000001">
    <property type="protein sequence ID" value="KFX71807.1"/>
    <property type="molecule type" value="Genomic_DNA"/>
</dbReference>
<evidence type="ECO:0000313" key="2">
    <source>
        <dbReference type="EMBL" id="KFX71807.1"/>
    </source>
</evidence>
<reference evidence="2 3" key="1">
    <citation type="journal article" date="2014" name="Genome Announc.">
        <title>Draft Genome Sequence of Petroleum Oil-Degrading Marine Bacterium Pseudomonas taeanensis Strain MS-3, Isolated from a Crude Oil-Contaminated Seashore.</title>
        <authorList>
            <person name="Lee S.Y."/>
            <person name="Kim S.H."/>
            <person name="Lee D.G."/>
            <person name="Shin S."/>
            <person name="Yun S.H."/>
            <person name="Choi C.W."/>
            <person name="Chung Y.H."/>
            <person name="Choi J.S."/>
            <person name="Kahng H.Y."/>
            <person name="Kim S.I."/>
        </authorList>
    </citation>
    <scope>NUCLEOTIDE SEQUENCE [LARGE SCALE GENOMIC DNA]</scope>
    <source>
        <strain evidence="2 3">MS-3</strain>
    </source>
</reference>
<feature type="chain" id="PRO_5001984435" description="Lipoprotein" evidence="1">
    <location>
        <begin position="20"/>
        <end position="81"/>
    </location>
</feature>
<protein>
    <recommendedName>
        <fullName evidence="4">Lipoprotein</fullName>
    </recommendedName>
</protein>
<comment type="caution">
    <text evidence="2">The sequence shown here is derived from an EMBL/GenBank/DDBJ whole genome shotgun (WGS) entry which is preliminary data.</text>
</comment>
<gene>
    <name evidence="2" type="ORF">TMS3_0107820</name>
</gene>
<keyword evidence="3" id="KW-1185">Reference proteome</keyword>
<dbReference type="OrthoDB" id="8480939at2"/>
<evidence type="ECO:0000256" key="1">
    <source>
        <dbReference type="SAM" id="SignalP"/>
    </source>
</evidence>
<dbReference type="eggNOG" id="ENOG5033G0J">
    <property type="taxonomic scope" value="Bacteria"/>
</dbReference>
<organism evidence="2 3">
    <name type="scientific">Pseudomonas taeanensis MS-3</name>
    <dbReference type="NCBI Taxonomy" id="1395571"/>
    <lineage>
        <taxon>Bacteria</taxon>
        <taxon>Pseudomonadati</taxon>
        <taxon>Pseudomonadota</taxon>
        <taxon>Gammaproteobacteria</taxon>
        <taxon>Pseudomonadales</taxon>
        <taxon>Pseudomonadaceae</taxon>
        <taxon>Pseudomonas</taxon>
    </lineage>
</organism>
<proteinExistence type="predicted"/>
<accession>A0A0A1YPF0</accession>